<dbReference type="GO" id="GO:0031965">
    <property type="term" value="C:nuclear membrane"/>
    <property type="evidence" value="ECO:0007669"/>
    <property type="project" value="UniProtKB-SubCell"/>
</dbReference>
<reference evidence="15" key="2">
    <citation type="submission" date="2024-02" db="EMBL/GenBank/DDBJ databases">
        <title>Comparative genomics of Cryptococcus and Kwoniella reveals pathogenesis evolution and contrasting modes of karyotype evolution via chromosome fusion or intercentromeric recombination.</title>
        <authorList>
            <person name="Coelho M.A."/>
            <person name="David-Palma M."/>
            <person name="Shea T."/>
            <person name="Bowers K."/>
            <person name="McGinley-Smith S."/>
            <person name="Mohammad A.W."/>
            <person name="Gnirke A."/>
            <person name="Yurkov A.M."/>
            <person name="Nowrousian M."/>
            <person name="Sun S."/>
            <person name="Cuomo C.A."/>
            <person name="Heitman J."/>
        </authorList>
    </citation>
    <scope>NUCLEOTIDE SEQUENCE</scope>
    <source>
        <strain evidence="15">CBS 10117</strain>
    </source>
</reference>
<evidence type="ECO:0000256" key="6">
    <source>
        <dbReference type="ARBA" id="ARBA00022816"/>
    </source>
</evidence>
<evidence type="ECO:0000256" key="7">
    <source>
        <dbReference type="ARBA" id="ARBA00022927"/>
    </source>
</evidence>
<comment type="similarity">
    <text evidence="3">Belongs to the NDC1 family.</text>
</comment>
<feature type="compositionally biased region" description="Polar residues" evidence="13">
    <location>
        <begin position="12"/>
        <end position="29"/>
    </location>
</feature>
<dbReference type="RefSeq" id="XP_065825154.1">
    <property type="nucleotide sequence ID" value="XM_065969082.1"/>
</dbReference>
<keyword evidence="10" id="KW-0906">Nuclear pore complex</keyword>
<evidence type="ECO:0008006" key="17">
    <source>
        <dbReference type="Google" id="ProtNLM"/>
    </source>
</evidence>
<sequence>MSVIQTRPLPTRTPNNGAGPSKMPTPSQPLTPLAKIEKQYRQFLGKRYMSFAWRTGIWTTVTLSTSIVLYTGSFGKIPLATVLSLPVFVALAILLRIRRSFITQPPTLTPQPTLLASLISALWNERSITLLFSYAIFSLVISNAWCILVGTDDLALFSPTTRHKFALNERRVVLCCSNLALFLILGARDILSDRLKPVWPQKKIPFARAVQNAILDSLTFDTSNSLSLSLFWSIVTPLAYRMVLRGYVWQWVNWRVWALFLRPFIGSFARSSTRAPSAWSLAPQLLVLDLVALTILQLPTKAIMPYITQPLNFEAFYKKSPLTPERYLITALKSQDPYYLQFTLMELLRISHVPAHRKALFSDISNSPNLTTELWQELLLQLGRINSRLSAPLPTASTGTAPPPAKPAVPNPRAIPIKQGDIFKPIAKKQSTYGLKEILDGPVGQAPPEPVAKVAQVGTLAIKKAEEVQNHVVGRIEATPIGGNVLSEARGWRQGLYDWLGREWAIRGLRSNARDWLLAQRIIEIMTTFALASVEEDTYGYVQQVLPASLESIVRIRASVISLEGRLSYEAAVTRPGQDGAVVEIRRELGSAKSACENSIRRIGEKFGPSLGAFRFPPAIAQTLGDICRS</sequence>
<feature type="transmembrane region" description="Helical" evidence="14">
    <location>
        <begin position="128"/>
        <end position="151"/>
    </location>
</feature>
<dbReference type="PANTHER" id="PTHR13269">
    <property type="entry name" value="NUCLEOPORIN NDC1"/>
    <property type="match status" value="1"/>
</dbReference>
<dbReference type="EMBL" id="CP144535">
    <property type="protein sequence ID" value="WWC62425.1"/>
    <property type="molecule type" value="Genomic_DNA"/>
</dbReference>
<dbReference type="GO" id="GO:0005816">
    <property type="term" value="C:spindle pole body"/>
    <property type="evidence" value="ECO:0007669"/>
    <property type="project" value="TreeGrafter"/>
</dbReference>
<protein>
    <recommendedName>
        <fullName evidence="17">Nucleoporin NDC1</fullName>
    </recommendedName>
</protein>
<gene>
    <name evidence="15" type="ORF">I303_105021</name>
</gene>
<keyword evidence="11 14" id="KW-0472">Membrane</keyword>
<evidence type="ECO:0000256" key="12">
    <source>
        <dbReference type="ARBA" id="ARBA00023242"/>
    </source>
</evidence>
<dbReference type="GO" id="GO:0070631">
    <property type="term" value="P:spindle pole body localization"/>
    <property type="evidence" value="ECO:0007669"/>
    <property type="project" value="TreeGrafter"/>
</dbReference>
<keyword evidence="6" id="KW-0509">mRNA transport</keyword>
<evidence type="ECO:0000256" key="5">
    <source>
        <dbReference type="ARBA" id="ARBA00022692"/>
    </source>
</evidence>
<feature type="region of interest" description="Disordered" evidence="13">
    <location>
        <begin position="1"/>
        <end position="29"/>
    </location>
</feature>
<evidence type="ECO:0000256" key="11">
    <source>
        <dbReference type="ARBA" id="ARBA00023136"/>
    </source>
</evidence>
<name>A0AAJ8KRV6_9TREE</name>
<keyword evidence="9" id="KW-0811">Translocation</keyword>
<dbReference type="Pfam" id="PF09531">
    <property type="entry name" value="Ndc1_Nup"/>
    <property type="match status" value="1"/>
</dbReference>
<dbReference type="GeneID" id="28969232"/>
<evidence type="ECO:0000313" key="16">
    <source>
        <dbReference type="Proteomes" id="UP000078595"/>
    </source>
</evidence>
<dbReference type="InterPro" id="IPR019049">
    <property type="entry name" value="Nucleoporin_prot_Ndc1/Nup"/>
</dbReference>
<evidence type="ECO:0000256" key="10">
    <source>
        <dbReference type="ARBA" id="ARBA00023132"/>
    </source>
</evidence>
<dbReference type="GO" id="GO:0006999">
    <property type="term" value="P:nuclear pore organization"/>
    <property type="evidence" value="ECO:0007669"/>
    <property type="project" value="TreeGrafter"/>
</dbReference>
<evidence type="ECO:0000256" key="4">
    <source>
        <dbReference type="ARBA" id="ARBA00022448"/>
    </source>
</evidence>
<dbReference type="GO" id="GO:0051028">
    <property type="term" value="P:mRNA transport"/>
    <property type="evidence" value="ECO:0007669"/>
    <property type="project" value="UniProtKB-KW"/>
</dbReference>
<keyword evidence="16" id="KW-1185">Reference proteome</keyword>
<dbReference type="AlphaFoldDB" id="A0AAJ8KRV6"/>
<evidence type="ECO:0000256" key="3">
    <source>
        <dbReference type="ARBA" id="ARBA00005760"/>
    </source>
</evidence>
<feature type="transmembrane region" description="Helical" evidence="14">
    <location>
        <begin position="77"/>
        <end position="95"/>
    </location>
</feature>
<reference evidence="15" key="1">
    <citation type="submission" date="2013-07" db="EMBL/GenBank/DDBJ databases">
        <authorList>
            <consortium name="The Broad Institute Genome Sequencing Platform"/>
            <person name="Cuomo C."/>
            <person name="Litvintseva A."/>
            <person name="Chen Y."/>
            <person name="Heitman J."/>
            <person name="Sun S."/>
            <person name="Springer D."/>
            <person name="Dromer F."/>
            <person name="Young S.K."/>
            <person name="Zeng Q."/>
            <person name="Gargeya S."/>
            <person name="Fitzgerald M."/>
            <person name="Abouelleil A."/>
            <person name="Alvarado L."/>
            <person name="Berlin A.M."/>
            <person name="Chapman S.B."/>
            <person name="Dewar J."/>
            <person name="Goldberg J."/>
            <person name="Griggs A."/>
            <person name="Gujja S."/>
            <person name="Hansen M."/>
            <person name="Howarth C."/>
            <person name="Imamovic A."/>
            <person name="Larimer J."/>
            <person name="McCowan C."/>
            <person name="Murphy C."/>
            <person name="Pearson M."/>
            <person name="Priest M."/>
            <person name="Roberts A."/>
            <person name="Saif S."/>
            <person name="Shea T."/>
            <person name="Sykes S."/>
            <person name="Wortman J."/>
            <person name="Nusbaum C."/>
            <person name="Birren B."/>
        </authorList>
    </citation>
    <scope>NUCLEOTIDE SEQUENCE</scope>
    <source>
        <strain evidence="15">CBS 10117</strain>
    </source>
</reference>
<evidence type="ECO:0000256" key="9">
    <source>
        <dbReference type="ARBA" id="ARBA00023010"/>
    </source>
</evidence>
<proteinExistence type="inferred from homology"/>
<keyword evidence="7" id="KW-0653">Protein transport</keyword>
<evidence type="ECO:0000256" key="1">
    <source>
        <dbReference type="ARBA" id="ARBA00004232"/>
    </source>
</evidence>
<organism evidence="15 16">
    <name type="scientific">Kwoniella dejecticola CBS 10117</name>
    <dbReference type="NCBI Taxonomy" id="1296121"/>
    <lineage>
        <taxon>Eukaryota</taxon>
        <taxon>Fungi</taxon>
        <taxon>Dikarya</taxon>
        <taxon>Basidiomycota</taxon>
        <taxon>Agaricomycotina</taxon>
        <taxon>Tremellomycetes</taxon>
        <taxon>Tremellales</taxon>
        <taxon>Cryptococcaceae</taxon>
        <taxon>Kwoniella</taxon>
    </lineage>
</organism>
<dbReference type="GO" id="GO:0030674">
    <property type="term" value="F:protein-macromolecule adaptor activity"/>
    <property type="evidence" value="ECO:0007669"/>
    <property type="project" value="TreeGrafter"/>
</dbReference>
<dbReference type="GO" id="GO:0015031">
    <property type="term" value="P:protein transport"/>
    <property type="evidence" value="ECO:0007669"/>
    <property type="project" value="UniProtKB-KW"/>
</dbReference>
<dbReference type="Proteomes" id="UP000078595">
    <property type="component" value="Chromosome 6"/>
</dbReference>
<dbReference type="GO" id="GO:0070762">
    <property type="term" value="C:nuclear pore transmembrane ring"/>
    <property type="evidence" value="ECO:0007669"/>
    <property type="project" value="TreeGrafter"/>
</dbReference>
<keyword evidence="8 14" id="KW-1133">Transmembrane helix</keyword>
<dbReference type="KEGG" id="kdj:28969232"/>
<keyword evidence="5 14" id="KW-0812">Transmembrane</keyword>
<evidence type="ECO:0000256" key="14">
    <source>
        <dbReference type="SAM" id="Phobius"/>
    </source>
</evidence>
<keyword evidence="12" id="KW-0539">Nucleus</keyword>
<keyword evidence="4" id="KW-0813">Transport</keyword>
<accession>A0AAJ8KRV6</accession>
<evidence type="ECO:0000256" key="13">
    <source>
        <dbReference type="SAM" id="MobiDB-lite"/>
    </source>
</evidence>
<evidence type="ECO:0000256" key="8">
    <source>
        <dbReference type="ARBA" id="ARBA00022989"/>
    </source>
</evidence>
<feature type="transmembrane region" description="Helical" evidence="14">
    <location>
        <begin position="51"/>
        <end position="71"/>
    </location>
</feature>
<evidence type="ECO:0000256" key="2">
    <source>
        <dbReference type="ARBA" id="ARBA00004567"/>
    </source>
</evidence>
<comment type="subcellular location">
    <subcellularLocation>
        <location evidence="1">Nucleus membrane</location>
        <topology evidence="1">Multi-pass membrane protein</topology>
    </subcellularLocation>
    <subcellularLocation>
        <location evidence="2">Nucleus</location>
        <location evidence="2">Nuclear pore complex</location>
    </subcellularLocation>
</comment>
<dbReference type="PANTHER" id="PTHR13269:SF6">
    <property type="entry name" value="NUCLEOPORIN NDC1"/>
    <property type="match status" value="1"/>
</dbReference>
<evidence type="ECO:0000313" key="15">
    <source>
        <dbReference type="EMBL" id="WWC62425.1"/>
    </source>
</evidence>